<evidence type="ECO:0000313" key="3">
    <source>
        <dbReference type="Proteomes" id="UP001160483"/>
    </source>
</evidence>
<gene>
    <name evidence="2" type="ORF">PBS003_LOCUS3668</name>
</gene>
<keyword evidence="1" id="KW-0812">Transmembrane</keyword>
<organism evidence="2 3">
    <name type="scientific">Peronospora belbahrii</name>
    <dbReference type="NCBI Taxonomy" id="622444"/>
    <lineage>
        <taxon>Eukaryota</taxon>
        <taxon>Sar</taxon>
        <taxon>Stramenopiles</taxon>
        <taxon>Oomycota</taxon>
        <taxon>Peronosporomycetes</taxon>
        <taxon>Peronosporales</taxon>
        <taxon>Peronosporaceae</taxon>
        <taxon>Peronospora</taxon>
    </lineage>
</organism>
<dbReference type="AlphaFoldDB" id="A0AAU9KXA6"/>
<reference evidence="2" key="1">
    <citation type="submission" date="2021-11" db="EMBL/GenBank/DDBJ databases">
        <authorList>
            <person name="Islam A."/>
            <person name="Islam S."/>
            <person name="Flora M.S."/>
            <person name="Rahman M."/>
            <person name="Ziaur R.M."/>
            <person name="Epstein J.H."/>
            <person name="Hassan M."/>
            <person name="Klassen M."/>
            <person name="Woodard K."/>
            <person name="Webb A."/>
            <person name="Webby R.J."/>
            <person name="El Zowalaty M.E."/>
        </authorList>
    </citation>
    <scope>NUCLEOTIDE SEQUENCE</scope>
    <source>
        <strain evidence="2">Pbs3</strain>
    </source>
</reference>
<evidence type="ECO:0000256" key="1">
    <source>
        <dbReference type="SAM" id="Phobius"/>
    </source>
</evidence>
<comment type="caution">
    <text evidence="2">The sequence shown here is derived from an EMBL/GenBank/DDBJ whole genome shotgun (WGS) entry which is preliminary data.</text>
</comment>
<feature type="transmembrane region" description="Helical" evidence="1">
    <location>
        <begin position="99"/>
        <end position="118"/>
    </location>
</feature>
<dbReference type="EMBL" id="CAKKTJ010000165">
    <property type="protein sequence ID" value="CAH0476904.1"/>
    <property type="molecule type" value="Genomic_DNA"/>
</dbReference>
<sequence length="203" mass="22767">MFELSTSKDEFISAYKLQLDAGSTADVDRNGLKLGRWSGRLLGCHNDCIPNGFMSFICPGISVAQITARLGLIRYKLVLQIYAALYVLTLLAISANSTVINFVSVVAAIVAVLAISRLRTKIRVLWQGTLEHMNREHAPFVLGQQWKDTCVSKKRKLESVCKCIVSSSIHRFHQHYISLVPWYVQTSCPTITQKRGKAEPRRS</sequence>
<keyword evidence="1" id="KW-0472">Membrane</keyword>
<evidence type="ECO:0000313" key="2">
    <source>
        <dbReference type="EMBL" id="CAH0476904.1"/>
    </source>
</evidence>
<keyword evidence="1" id="KW-1133">Transmembrane helix</keyword>
<protein>
    <submittedName>
        <fullName evidence="2">Uncharacterized protein</fullName>
    </submittedName>
</protein>
<accession>A0AAU9KXA6</accession>
<feature type="transmembrane region" description="Helical" evidence="1">
    <location>
        <begin position="77"/>
        <end position="93"/>
    </location>
</feature>
<dbReference type="Proteomes" id="UP001160483">
    <property type="component" value="Unassembled WGS sequence"/>
</dbReference>
<name>A0AAU9KXA6_9STRA</name>
<proteinExistence type="predicted"/>